<gene>
    <name evidence="3" type="ORF">NNO07_06295</name>
</gene>
<evidence type="ECO:0000313" key="3">
    <source>
        <dbReference type="EMBL" id="MDA8482673.1"/>
    </source>
</evidence>
<dbReference type="PIRSF" id="PIRSF037442">
    <property type="entry name" value="UCP037442_abhydr"/>
    <property type="match status" value="1"/>
</dbReference>
<organism evidence="3 4">
    <name type="scientific">Metapseudomonas resinovorans</name>
    <name type="common">Pseudomonas resinovorans</name>
    <dbReference type="NCBI Taxonomy" id="53412"/>
    <lineage>
        <taxon>Bacteria</taxon>
        <taxon>Pseudomonadati</taxon>
        <taxon>Pseudomonadota</taxon>
        <taxon>Gammaproteobacteria</taxon>
        <taxon>Pseudomonadales</taxon>
        <taxon>Pseudomonadaceae</taxon>
        <taxon>Metapseudomonas</taxon>
    </lineage>
</organism>
<feature type="transmembrane region" description="Helical" evidence="1">
    <location>
        <begin position="147"/>
        <end position="167"/>
    </location>
</feature>
<feature type="domain" description="Serine aminopeptidase S33" evidence="2">
    <location>
        <begin position="27"/>
        <end position="115"/>
    </location>
</feature>
<proteinExistence type="predicted"/>
<keyword evidence="3" id="KW-0378">Hydrolase</keyword>
<dbReference type="InterPro" id="IPR022742">
    <property type="entry name" value="Hydrolase_4"/>
</dbReference>
<evidence type="ECO:0000313" key="4">
    <source>
        <dbReference type="Proteomes" id="UP001211689"/>
    </source>
</evidence>
<evidence type="ECO:0000256" key="1">
    <source>
        <dbReference type="SAM" id="Phobius"/>
    </source>
</evidence>
<dbReference type="SUPFAM" id="SSF53474">
    <property type="entry name" value="alpha/beta-Hydrolases"/>
    <property type="match status" value="1"/>
</dbReference>
<keyword evidence="4" id="KW-1185">Reference proteome</keyword>
<keyword evidence="1" id="KW-1133">Transmembrane helix</keyword>
<sequence length="292" mass="32690">MRIEKIDLYGNGKFFVREFCPIREPVSHLVVICGGLGINAVFYQSFACWLTEKGCCVVTFDHRGLGLNVVPDEEMAEIDLETWLSQDLSTILYWLRLKYPNLPLCCIGHSFGGATLGASPAIGLVDRIVLVSAQSGYMGHFDTRIRALLGMYVYVLIPLLVPIRGYFPAKKIGAGENIPRKVIHRWRRWVQAPGYIQADYGLNREGYRRFKGSLAALAFSDDRMAPLSSVAEVVDYYSQASHSSLQSISPEETGMNEIGHFKMFSRDASEAVWPLIHQSLVSSPDWLGGIRH</sequence>
<dbReference type="InterPro" id="IPR029058">
    <property type="entry name" value="AB_hydrolase_fold"/>
</dbReference>
<accession>A0ABT4Y1G0</accession>
<evidence type="ECO:0000259" key="2">
    <source>
        <dbReference type="Pfam" id="PF12146"/>
    </source>
</evidence>
<dbReference type="Gene3D" id="3.40.50.1820">
    <property type="entry name" value="alpha/beta hydrolase"/>
    <property type="match status" value="1"/>
</dbReference>
<reference evidence="3 4" key="1">
    <citation type="submission" date="2022-07" db="EMBL/GenBank/DDBJ databases">
        <title>Genome Analysis of Selected Gammaproteobacteria from Nigerian Food snails.</title>
        <authorList>
            <person name="Okafor A.C."/>
        </authorList>
    </citation>
    <scope>NUCLEOTIDE SEQUENCE [LARGE SCALE GENOMIC DNA]</scope>
    <source>
        <strain evidence="3 4">Awg 2</strain>
    </source>
</reference>
<comment type="caution">
    <text evidence="3">The sequence shown here is derived from an EMBL/GenBank/DDBJ whole genome shotgun (WGS) entry which is preliminary data.</text>
</comment>
<dbReference type="Proteomes" id="UP001211689">
    <property type="component" value="Unassembled WGS sequence"/>
</dbReference>
<keyword evidence="1" id="KW-0472">Membrane</keyword>
<protein>
    <submittedName>
        <fullName evidence="3">Alpha/beta fold hydrolase</fullName>
    </submittedName>
</protein>
<name>A0ABT4Y1G0_METRE</name>
<dbReference type="EMBL" id="JANEWF010000004">
    <property type="protein sequence ID" value="MDA8482673.1"/>
    <property type="molecule type" value="Genomic_DNA"/>
</dbReference>
<dbReference type="InterPro" id="IPR017208">
    <property type="entry name" value="UCP037442_abhydr"/>
</dbReference>
<dbReference type="RefSeq" id="WP_271470291.1">
    <property type="nucleotide sequence ID" value="NZ_JANEWF010000004.1"/>
</dbReference>
<dbReference type="GO" id="GO:0016787">
    <property type="term" value="F:hydrolase activity"/>
    <property type="evidence" value="ECO:0007669"/>
    <property type="project" value="UniProtKB-KW"/>
</dbReference>
<dbReference type="Pfam" id="PF12146">
    <property type="entry name" value="Hydrolase_4"/>
    <property type="match status" value="1"/>
</dbReference>
<keyword evidence="1" id="KW-0812">Transmembrane</keyword>